<keyword evidence="2" id="KW-1185">Reference proteome</keyword>
<reference evidence="2" key="1">
    <citation type="submission" date="2016-10" db="EMBL/GenBank/DDBJ databases">
        <authorList>
            <person name="Varghese N."/>
            <person name="Submissions S."/>
        </authorList>
    </citation>
    <scope>NUCLEOTIDE SEQUENCE [LARGE SCALE GENOMIC DNA]</scope>
    <source>
        <strain evidence="2">CGMCC 1.10825</strain>
    </source>
</reference>
<dbReference type="AlphaFoldDB" id="A0A1H6JS49"/>
<dbReference type="EMBL" id="FNXE01000004">
    <property type="protein sequence ID" value="SEH62011.1"/>
    <property type="molecule type" value="Genomic_DNA"/>
</dbReference>
<organism evidence="1 2">
    <name type="scientific">Paenimyroides marinum</name>
    <dbReference type="NCBI Taxonomy" id="1159016"/>
    <lineage>
        <taxon>Bacteria</taxon>
        <taxon>Pseudomonadati</taxon>
        <taxon>Bacteroidota</taxon>
        <taxon>Flavobacteriia</taxon>
        <taxon>Flavobacteriales</taxon>
        <taxon>Flavobacteriaceae</taxon>
        <taxon>Paenimyroides</taxon>
    </lineage>
</organism>
<protein>
    <submittedName>
        <fullName evidence="1">Uncharacterized protein</fullName>
    </submittedName>
</protein>
<evidence type="ECO:0000313" key="1">
    <source>
        <dbReference type="EMBL" id="SEH62011.1"/>
    </source>
</evidence>
<dbReference type="STRING" id="1159016.SAMN02927937_00526"/>
<proteinExistence type="predicted"/>
<gene>
    <name evidence="1" type="ORF">SAMN02927937_00526</name>
</gene>
<name>A0A1H6JS49_9FLAO</name>
<evidence type="ECO:0000313" key="2">
    <source>
        <dbReference type="Proteomes" id="UP000199634"/>
    </source>
</evidence>
<accession>A0A1H6JS49</accession>
<sequence length="46" mass="5367">MPMNNFKKAGKACEKPLPASIKINVFKTIEKIEKENKNDYKKKKDK</sequence>
<dbReference type="Proteomes" id="UP000199634">
    <property type="component" value="Unassembled WGS sequence"/>
</dbReference>